<dbReference type="EMBL" id="CP037423">
    <property type="protein sequence ID" value="QDV42179.1"/>
    <property type="molecule type" value="Genomic_DNA"/>
</dbReference>
<dbReference type="KEGG" id="snep:Enr13x_20220"/>
<dbReference type="PANTHER" id="PTHR35370">
    <property type="entry name" value="CYTOPLASMIC PROTEIN-RELATED-RELATED"/>
    <property type="match status" value="1"/>
</dbReference>
<dbReference type="NCBIfam" id="TIGR03359">
    <property type="entry name" value="VI_chp_6"/>
    <property type="match status" value="1"/>
</dbReference>
<organism evidence="1 2">
    <name type="scientific">Stieleria neptunia</name>
    <dbReference type="NCBI Taxonomy" id="2527979"/>
    <lineage>
        <taxon>Bacteria</taxon>
        <taxon>Pseudomonadati</taxon>
        <taxon>Planctomycetota</taxon>
        <taxon>Planctomycetia</taxon>
        <taxon>Pirellulales</taxon>
        <taxon>Pirellulaceae</taxon>
        <taxon>Stieleria</taxon>
    </lineage>
</organism>
<dbReference type="InterPro" id="IPR010272">
    <property type="entry name" value="T6SS_TssF"/>
</dbReference>
<keyword evidence="2" id="KW-1185">Reference proteome</keyword>
<gene>
    <name evidence="1" type="ORF">Enr13x_20220</name>
</gene>
<dbReference type="OrthoDB" id="9763676at2"/>
<evidence type="ECO:0008006" key="3">
    <source>
        <dbReference type="Google" id="ProtNLM"/>
    </source>
</evidence>
<evidence type="ECO:0000313" key="1">
    <source>
        <dbReference type="EMBL" id="QDV42179.1"/>
    </source>
</evidence>
<dbReference type="Proteomes" id="UP000319004">
    <property type="component" value="Chromosome"/>
</dbReference>
<dbReference type="PIRSF" id="PIRSF028304">
    <property type="entry name" value="UCP028304"/>
    <property type="match status" value="1"/>
</dbReference>
<dbReference type="PANTHER" id="PTHR35370:SF1">
    <property type="entry name" value="TYPE VI SECRETION SYSTEM COMPONENT TSSF1"/>
    <property type="match status" value="1"/>
</dbReference>
<dbReference type="AlphaFoldDB" id="A0A518HMY6"/>
<dbReference type="RefSeq" id="WP_145385849.1">
    <property type="nucleotide sequence ID" value="NZ_CP037423.1"/>
</dbReference>
<sequence>MDPRLLNYYNQELQFVRESGAEFAEEYPKIASRLGIDVFECADPYVERLFEGFALLAARIQLKLDAEFPRLTQHLLQMVCPHYLSPQPSMAVVQFQPDLTEGALAEGFKLPRHTLLQSLLGKGEQTRCTFRTADDVTLWPIKLAKADYFLRDVAALGLPDHPSVKAAMVLKLESTAGLKFNQLSLDQLPLFIRGATDVPMRIYEQLMTGGVGIAVRAGGNQARWKVQLGKSKVSPMGFGDHQAMLPYGPRSFQGYRLLQEYFAFPHRYMFAQLNELQSLVKQCDSESIEIAILLGRGDPQLSNRVDANHFSLFSCPAINLFPKRADRIHLGDRSSEYQVMPDRTRALDFEVYDVDEVRGYGTSNDREQEFKPFYSINDFTSDHRNRAYFTITRRPRMLSGKHRQYGPRSSYIGSETFLTLVDANEAPYSHELRQLSVETLCTNRDLPLQMPVGISDSDFTLEVSAPVQAVRCLVGPTKPQPSKSYENGQTTWRLINHLSLNYLSLVNSKTGGATALRELLSLYSDTNNVMTNKQIDAVRSIASEPVTRPISSSGPLSFGRGLELTLTLDESGFEGTGAFLMAAVLNEFFAKYVSINSFTETVFRTTERGEVTRWPAKMGRRHAL</sequence>
<dbReference type="Pfam" id="PF05947">
    <property type="entry name" value="T6SS_TssF"/>
    <property type="match status" value="1"/>
</dbReference>
<reference evidence="1 2" key="1">
    <citation type="submission" date="2019-03" db="EMBL/GenBank/DDBJ databases">
        <title>Deep-cultivation of Planctomycetes and their phenomic and genomic characterization uncovers novel biology.</title>
        <authorList>
            <person name="Wiegand S."/>
            <person name="Jogler M."/>
            <person name="Boedeker C."/>
            <person name="Pinto D."/>
            <person name="Vollmers J."/>
            <person name="Rivas-Marin E."/>
            <person name="Kohn T."/>
            <person name="Peeters S.H."/>
            <person name="Heuer A."/>
            <person name="Rast P."/>
            <person name="Oberbeckmann S."/>
            <person name="Bunk B."/>
            <person name="Jeske O."/>
            <person name="Meyerdierks A."/>
            <person name="Storesund J.E."/>
            <person name="Kallscheuer N."/>
            <person name="Luecker S."/>
            <person name="Lage O.M."/>
            <person name="Pohl T."/>
            <person name="Merkel B.J."/>
            <person name="Hornburger P."/>
            <person name="Mueller R.-W."/>
            <person name="Bruemmer F."/>
            <person name="Labrenz M."/>
            <person name="Spormann A.M."/>
            <person name="Op den Camp H."/>
            <person name="Overmann J."/>
            <person name="Amann R."/>
            <person name="Jetten M.S.M."/>
            <person name="Mascher T."/>
            <person name="Medema M.H."/>
            <person name="Devos D.P."/>
            <person name="Kaster A.-K."/>
            <person name="Ovreas L."/>
            <person name="Rohde M."/>
            <person name="Galperin M.Y."/>
            <person name="Jogler C."/>
        </authorList>
    </citation>
    <scope>NUCLEOTIDE SEQUENCE [LARGE SCALE GENOMIC DNA]</scope>
    <source>
        <strain evidence="1 2">Enr13</strain>
    </source>
</reference>
<evidence type="ECO:0000313" key="2">
    <source>
        <dbReference type="Proteomes" id="UP000319004"/>
    </source>
</evidence>
<name>A0A518HMY6_9BACT</name>
<accession>A0A518HMY6</accession>
<protein>
    <recommendedName>
        <fullName evidence="3">Type VI secretion protein</fullName>
    </recommendedName>
</protein>
<proteinExistence type="predicted"/>